<evidence type="ECO:0000256" key="4">
    <source>
        <dbReference type="ARBA" id="ARBA00016175"/>
    </source>
</evidence>
<evidence type="ECO:0000256" key="2">
    <source>
        <dbReference type="ARBA" id="ARBA00004574"/>
    </source>
</evidence>
<feature type="region of interest" description="Disordered" evidence="9">
    <location>
        <begin position="550"/>
        <end position="585"/>
    </location>
</feature>
<accession>A0A8D3C2V6</accession>
<evidence type="ECO:0000313" key="10">
    <source>
        <dbReference type="Ensembl" id="ENSSMAP00000041614.1"/>
    </source>
</evidence>
<evidence type="ECO:0000313" key="11">
    <source>
        <dbReference type="Proteomes" id="UP000694558"/>
    </source>
</evidence>
<dbReference type="InterPro" id="IPR042617">
    <property type="entry name" value="CTC1-like"/>
</dbReference>
<keyword evidence="5" id="KW-0158">Chromosome</keyword>
<dbReference type="GO" id="GO:0045740">
    <property type="term" value="P:positive regulation of DNA replication"/>
    <property type="evidence" value="ECO:0007669"/>
    <property type="project" value="TreeGrafter"/>
</dbReference>
<evidence type="ECO:0000256" key="1">
    <source>
        <dbReference type="ARBA" id="ARBA00004123"/>
    </source>
</evidence>
<evidence type="ECO:0000256" key="5">
    <source>
        <dbReference type="ARBA" id="ARBA00022454"/>
    </source>
</evidence>
<keyword evidence="6" id="KW-0779">Telomere</keyword>
<dbReference type="PANTHER" id="PTHR14865">
    <property type="entry name" value="CST COMPLEX SUBUNIT CTC1"/>
    <property type="match status" value="1"/>
</dbReference>
<dbReference type="AlphaFoldDB" id="A0A8D3C2V6"/>
<name>A0A8D3C2V6_SCOMX</name>
<dbReference type="GO" id="GO:0010833">
    <property type="term" value="P:telomere maintenance via telomere lengthening"/>
    <property type="evidence" value="ECO:0007669"/>
    <property type="project" value="TreeGrafter"/>
</dbReference>
<comment type="subcellular location">
    <subcellularLocation>
        <location evidence="2">Chromosome</location>
        <location evidence="2">Telomere</location>
    </subcellularLocation>
    <subcellularLocation>
        <location evidence="1">Nucleus</location>
    </subcellularLocation>
</comment>
<dbReference type="InterPro" id="IPR029156">
    <property type="entry name" value="CTC1"/>
</dbReference>
<protein>
    <recommendedName>
        <fullName evidence="4">CST complex subunit CTC1</fullName>
    </recommendedName>
</protein>
<dbReference type="Pfam" id="PF15489">
    <property type="entry name" value="CTC1"/>
    <property type="match status" value="4"/>
</dbReference>
<evidence type="ECO:0000256" key="7">
    <source>
        <dbReference type="ARBA" id="ARBA00023125"/>
    </source>
</evidence>
<evidence type="ECO:0000256" key="9">
    <source>
        <dbReference type="SAM" id="MobiDB-lite"/>
    </source>
</evidence>
<dbReference type="PANTHER" id="PTHR14865:SF2">
    <property type="entry name" value="CST COMPLEX SUBUNIT CTC1"/>
    <property type="match status" value="1"/>
</dbReference>
<evidence type="ECO:0000256" key="6">
    <source>
        <dbReference type="ARBA" id="ARBA00022895"/>
    </source>
</evidence>
<evidence type="ECO:0000256" key="8">
    <source>
        <dbReference type="ARBA" id="ARBA00023242"/>
    </source>
</evidence>
<evidence type="ECO:0000256" key="3">
    <source>
        <dbReference type="ARBA" id="ARBA00006332"/>
    </source>
</evidence>
<dbReference type="GO" id="GO:0003697">
    <property type="term" value="F:single-stranded DNA binding"/>
    <property type="evidence" value="ECO:0007669"/>
    <property type="project" value="InterPro"/>
</dbReference>
<feature type="compositionally biased region" description="Basic and acidic residues" evidence="9">
    <location>
        <begin position="564"/>
        <end position="574"/>
    </location>
</feature>
<dbReference type="GO" id="GO:1990879">
    <property type="term" value="C:CST complex"/>
    <property type="evidence" value="ECO:0007669"/>
    <property type="project" value="TreeGrafter"/>
</dbReference>
<organism evidence="10 11">
    <name type="scientific">Scophthalmus maximus</name>
    <name type="common">Turbot</name>
    <name type="synonym">Psetta maxima</name>
    <dbReference type="NCBI Taxonomy" id="52904"/>
    <lineage>
        <taxon>Eukaryota</taxon>
        <taxon>Metazoa</taxon>
        <taxon>Chordata</taxon>
        <taxon>Craniata</taxon>
        <taxon>Vertebrata</taxon>
        <taxon>Euteleostomi</taxon>
        <taxon>Actinopterygii</taxon>
        <taxon>Neopterygii</taxon>
        <taxon>Teleostei</taxon>
        <taxon>Neoteleostei</taxon>
        <taxon>Acanthomorphata</taxon>
        <taxon>Carangaria</taxon>
        <taxon>Pleuronectiformes</taxon>
        <taxon>Pleuronectoidei</taxon>
        <taxon>Scophthalmidae</taxon>
        <taxon>Scophthalmus</taxon>
    </lineage>
</organism>
<reference evidence="10" key="1">
    <citation type="submission" date="2023-05" db="EMBL/GenBank/DDBJ databases">
        <title>High-quality long-read genome of Scophthalmus maximus.</title>
        <authorList>
            <person name="Lien S."/>
            <person name="Martinez P."/>
        </authorList>
    </citation>
    <scope>NUCLEOTIDE SEQUENCE [LARGE SCALE GENOMIC DNA]</scope>
</reference>
<reference evidence="10" key="2">
    <citation type="submission" date="2025-08" db="UniProtKB">
        <authorList>
            <consortium name="Ensembl"/>
        </authorList>
    </citation>
    <scope>IDENTIFICATION</scope>
</reference>
<comment type="similarity">
    <text evidence="3">Belongs to the CTC1 family.</text>
</comment>
<feature type="compositionally biased region" description="Acidic residues" evidence="9">
    <location>
        <begin position="552"/>
        <end position="563"/>
    </location>
</feature>
<dbReference type="GO" id="GO:0042162">
    <property type="term" value="F:telomeric DNA binding"/>
    <property type="evidence" value="ECO:0007669"/>
    <property type="project" value="TreeGrafter"/>
</dbReference>
<keyword evidence="7" id="KW-0238">DNA-binding</keyword>
<sequence>MQEACWLKHILSFVTQQLCPLLTDPAPPAAHDILTGQSSNQPPGLCCQVRLVSVSELVSKQHLACVGNLSWSTTQQRAWTKEAELSLPGNKALPRVNLLLIGCLREGRGGELRLMDSSGSLRCEVSLRPSDASKAIPYKDEVPPIHDSSRLSWSQCVCVGQSVCVTALRVCVLRGWRGNNILSVTDQSEIHTNYTPTRTPLKDTHTESDTQPSTVLHADVDSFEEAEPARDIMQSSVRLKKARVISYQGMVTEVVSEGAGLYVVDRKVGLCLAYQPSLRRTLRAGDCVELHNVHFLYQPCPDFLPIMLCACLRSSLRVTGFSRVGAPQRDSTCPGDGALPRLLLEKNMGVSEYLWTCHLSSRLSRSSVSVSLQYSVDPAVSQYISVSELCRSLLSDCWSSVSLSSLLPPDGSSLTRSEINSALACLTCYHSNRRRPLLLVGLLELPAQTSENKHTMQLRDGTAAVTCRLKVKDCRFDKCVCVAGCLVCVHQFTMVTERFLQSDFPSYQHLDQDQFITHKHCIVYLQFSLDHLHILSPSVAMVTHLRQRGVESEGDVTEGEQPEEEGRKRRKSEEGPASAVAVTTGPVSGASRPCAFMVFRVEQKEGVAWRNVGAELDVEGEELMLYFTVRAAVIGPVVCGGQDPKNGPMTDREMGREEKKVRNTRVWVSHPTVMLPVISMLPVCVCSCVSLCVSGNVYCSYLPVSSITVVSLGDTRSAPPPPPPMMHLGLWALGREQMSNVGQVKGHVVCFLFLQLQWSCSLCGSVYTQSCSSSQCRSTSSVFQSKAKLVIDDGTGEAHVWFSGALVRPLLGLADSQWEGLQRALRVKGHIRVYPRGRSLVSDADDSLLHFLLCVCSSDVVCRPLSLTCRTHNNQRPEGIHTHTHRCKQHD</sequence>
<dbReference type="Ensembl" id="ENSSMAT00000072115.1">
    <property type="protein sequence ID" value="ENSSMAP00000041614.1"/>
    <property type="gene ID" value="ENSSMAG00000003279.2"/>
</dbReference>
<proteinExistence type="inferred from homology"/>
<dbReference type="Proteomes" id="UP000694558">
    <property type="component" value="Chromosome 2"/>
</dbReference>
<gene>
    <name evidence="10" type="primary">ctc1</name>
</gene>
<dbReference type="GeneTree" id="ENSGT00390000011553"/>
<keyword evidence="8" id="KW-0539">Nucleus</keyword>